<evidence type="ECO:0000313" key="3">
    <source>
        <dbReference type="Proteomes" id="UP000781932"/>
    </source>
</evidence>
<name>A0A9P6IGI0_9PEZI</name>
<feature type="coiled-coil region" evidence="1">
    <location>
        <begin position="136"/>
        <end position="166"/>
    </location>
</feature>
<dbReference type="Pfam" id="PF13093">
    <property type="entry name" value="FTA4"/>
    <property type="match status" value="1"/>
</dbReference>
<dbReference type="AlphaFoldDB" id="A0A9P6IGI0"/>
<dbReference type="OrthoDB" id="21214at2759"/>
<gene>
    <name evidence="2" type="ORF">CkaCkLH20_00461</name>
</gene>
<evidence type="ECO:0008006" key="4">
    <source>
        <dbReference type="Google" id="ProtNLM"/>
    </source>
</evidence>
<comment type="caution">
    <text evidence="2">The sequence shown here is derived from an EMBL/GenBank/DDBJ whole genome shotgun (WGS) entry which is preliminary data.</text>
</comment>
<reference evidence="2" key="2">
    <citation type="submission" date="2020-11" db="EMBL/GenBank/DDBJ databases">
        <title>Whole genome sequencing of Colletotrichum sp.</title>
        <authorList>
            <person name="Li H."/>
        </authorList>
    </citation>
    <scope>NUCLEOTIDE SEQUENCE</scope>
    <source>
        <strain evidence="2">CkLH20</strain>
    </source>
</reference>
<reference evidence="2" key="1">
    <citation type="submission" date="2020-03" db="EMBL/GenBank/DDBJ databases">
        <authorList>
            <person name="He L."/>
        </authorList>
    </citation>
    <scope>NUCLEOTIDE SEQUENCE</scope>
    <source>
        <strain evidence="2">CkLH20</strain>
    </source>
</reference>
<dbReference type="RefSeq" id="XP_038751886.1">
    <property type="nucleotide sequence ID" value="XM_038883181.1"/>
</dbReference>
<proteinExistence type="predicted"/>
<dbReference type="Proteomes" id="UP000781932">
    <property type="component" value="Unassembled WGS sequence"/>
</dbReference>
<dbReference type="PANTHER" id="PTHR42040:SF1">
    <property type="entry name" value="INNER KINETOCHORE SUBUNIT FTA4"/>
    <property type="match status" value="1"/>
</dbReference>
<organism evidence="2 3">
    <name type="scientific">Colletotrichum karsti</name>
    <dbReference type="NCBI Taxonomy" id="1095194"/>
    <lineage>
        <taxon>Eukaryota</taxon>
        <taxon>Fungi</taxon>
        <taxon>Dikarya</taxon>
        <taxon>Ascomycota</taxon>
        <taxon>Pezizomycotina</taxon>
        <taxon>Sordariomycetes</taxon>
        <taxon>Hypocreomycetidae</taxon>
        <taxon>Glomerellales</taxon>
        <taxon>Glomerellaceae</taxon>
        <taxon>Colletotrichum</taxon>
        <taxon>Colletotrichum boninense species complex</taxon>
    </lineage>
</organism>
<evidence type="ECO:0000313" key="2">
    <source>
        <dbReference type="EMBL" id="KAF9882425.1"/>
    </source>
</evidence>
<dbReference type="EMBL" id="JAATWM020000001">
    <property type="protein sequence ID" value="KAF9882425.1"/>
    <property type="molecule type" value="Genomic_DNA"/>
</dbReference>
<dbReference type="InterPro" id="IPR025207">
    <property type="entry name" value="Sim4_Fta4"/>
</dbReference>
<keyword evidence="3" id="KW-1185">Reference proteome</keyword>
<protein>
    <recommendedName>
        <fullName evidence="4">Kinetochore protein fta4</fullName>
    </recommendedName>
</protein>
<dbReference type="PANTHER" id="PTHR42040">
    <property type="entry name" value="INNER KINETOCHORE SUBUNIT FTA4"/>
    <property type="match status" value="1"/>
</dbReference>
<accession>A0A9P6IGI0</accession>
<dbReference type="GO" id="GO:0031511">
    <property type="term" value="C:Mis6-Sim4 complex"/>
    <property type="evidence" value="ECO:0007669"/>
    <property type="project" value="InterPro"/>
</dbReference>
<sequence length="250" mass="27997">MSSNPPKPPQTITSQKQSFLTAQTRLLSQPVRPSRAWLEANAASETPLPDSAVEQPLTRLNHVLSQHCRRAYSHQASRHVAEQIDALYLSHPSSVPEDEPSEGVSRTLDLTDNAAVKSLPASWPVEKDATAYPMEAKRYAEQYERLKSLAEQRQQATERVERLRRMKALLDPFRSDDSGAGVQENLISRDGKMEAELEKMRGLLARVGGRVSLLPDSDDNGSLFRDEEFRAVEPVATGEKRKLDHLLDSF</sequence>
<dbReference type="GeneID" id="62156255"/>
<keyword evidence="1" id="KW-0175">Coiled coil</keyword>
<evidence type="ECO:0000256" key="1">
    <source>
        <dbReference type="SAM" id="Coils"/>
    </source>
</evidence>